<sequence length="101" mass="10766">MFVLGVFKVAELPSGVLYRWEADGGSVTAGFVLFDPATQAVRPCAEDGVVQGDLVIYGSRFVVAGHDSSSDRLKVVRVAGAIISKYLQSGEAPETAHKYYA</sequence>
<protein>
    <submittedName>
        <fullName evidence="1">Uncharacterized protein</fullName>
    </submittedName>
</protein>
<evidence type="ECO:0000313" key="1">
    <source>
        <dbReference type="EMBL" id="GIG17211.1"/>
    </source>
</evidence>
<gene>
    <name evidence="1" type="ORF">Cme02nite_55430</name>
</gene>
<dbReference type="AlphaFoldDB" id="A0A8J3LL74"/>
<keyword evidence="2" id="KW-1185">Reference proteome</keyword>
<reference evidence="1" key="1">
    <citation type="submission" date="2021-01" db="EMBL/GenBank/DDBJ databases">
        <title>Whole genome shotgun sequence of Catellatospora methionotrophica NBRC 14553.</title>
        <authorList>
            <person name="Komaki H."/>
            <person name="Tamura T."/>
        </authorList>
    </citation>
    <scope>NUCLEOTIDE SEQUENCE</scope>
    <source>
        <strain evidence="1">NBRC 14553</strain>
    </source>
</reference>
<name>A0A8J3LL74_9ACTN</name>
<dbReference type="EMBL" id="BONJ01000030">
    <property type="protein sequence ID" value="GIG17211.1"/>
    <property type="molecule type" value="Genomic_DNA"/>
</dbReference>
<dbReference type="Proteomes" id="UP000660339">
    <property type="component" value="Unassembled WGS sequence"/>
</dbReference>
<organism evidence="1 2">
    <name type="scientific">Catellatospora methionotrophica</name>
    <dbReference type="NCBI Taxonomy" id="121620"/>
    <lineage>
        <taxon>Bacteria</taxon>
        <taxon>Bacillati</taxon>
        <taxon>Actinomycetota</taxon>
        <taxon>Actinomycetes</taxon>
        <taxon>Micromonosporales</taxon>
        <taxon>Micromonosporaceae</taxon>
        <taxon>Catellatospora</taxon>
    </lineage>
</organism>
<comment type="caution">
    <text evidence="1">The sequence shown here is derived from an EMBL/GenBank/DDBJ whole genome shotgun (WGS) entry which is preliminary data.</text>
</comment>
<proteinExistence type="predicted"/>
<accession>A0A8J3LL74</accession>
<dbReference type="RefSeq" id="WP_166380901.1">
    <property type="nucleotide sequence ID" value="NZ_BAAATT010000030.1"/>
</dbReference>
<evidence type="ECO:0000313" key="2">
    <source>
        <dbReference type="Proteomes" id="UP000660339"/>
    </source>
</evidence>